<dbReference type="Pfam" id="PF19305">
    <property type="entry name" value="MmgE_PrpD_C"/>
    <property type="match status" value="1"/>
</dbReference>
<evidence type="ECO:0000313" key="4">
    <source>
        <dbReference type="EMBL" id="OWT56170.1"/>
    </source>
</evidence>
<name>A0A225M7U3_9BURK</name>
<evidence type="ECO:0000256" key="1">
    <source>
        <dbReference type="ARBA" id="ARBA00006174"/>
    </source>
</evidence>
<evidence type="ECO:0008006" key="6">
    <source>
        <dbReference type="Google" id="ProtNLM"/>
    </source>
</evidence>
<evidence type="ECO:0000259" key="2">
    <source>
        <dbReference type="Pfam" id="PF03972"/>
    </source>
</evidence>
<dbReference type="SUPFAM" id="SSF103378">
    <property type="entry name" value="2-methylcitrate dehydratase PrpD"/>
    <property type="match status" value="1"/>
</dbReference>
<feature type="domain" description="MmgE/PrpD C-terminal" evidence="3">
    <location>
        <begin position="264"/>
        <end position="357"/>
    </location>
</feature>
<evidence type="ECO:0000313" key="5">
    <source>
        <dbReference type="Proteomes" id="UP000214603"/>
    </source>
</evidence>
<dbReference type="AlphaFoldDB" id="A0A225M7U3"/>
<dbReference type="RefSeq" id="WP_088605048.1">
    <property type="nucleotide sequence ID" value="NZ_NJIH01000011.1"/>
</dbReference>
<organism evidence="4 5">
    <name type="scientific">Candidimonas nitroreducens</name>
    <dbReference type="NCBI Taxonomy" id="683354"/>
    <lineage>
        <taxon>Bacteria</taxon>
        <taxon>Pseudomonadati</taxon>
        <taxon>Pseudomonadota</taxon>
        <taxon>Betaproteobacteria</taxon>
        <taxon>Burkholderiales</taxon>
        <taxon>Alcaligenaceae</taxon>
        <taxon>Candidimonas</taxon>
    </lineage>
</organism>
<evidence type="ECO:0000259" key="3">
    <source>
        <dbReference type="Pfam" id="PF19305"/>
    </source>
</evidence>
<dbReference type="OrthoDB" id="8950577at2"/>
<proteinExistence type="inferred from homology"/>
<dbReference type="PANTHER" id="PTHR16943">
    <property type="entry name" value="2-METHYLCITRATE DEHYDRATASE-RELATED"/>
    <property type="match status" value="1"/>
</dbReference>
<dbReference type="Gene3D" id="1.10.4100.10">
    <property type="entry name" value="2-methylcitrate dehydratase PrpD"/>
    <property type="match status" value="1"/>
</dbReference>
<comment type="caution">
    <text evidence="4">The sequence shown here is derived from an EMBL/GenBank/DDBJ whole genome shotgun (WGS) entry which is preliminary data.</text>
</comment>
<dbReference type="InterPro" id="IPR005656">
    <property type="entry name" value="MmgE_PrpD"/>
</dbReference>
<dbReference type="InterPro" id="IPR042183">
    <property type="entry name" value="MmgE/PrpD_sf_1"/>
</dbReference>
<accession>A0A225M7U3</accession>
<dbReference type="GO" id="GO:0016829">
    <property type="term" value="F:lyase activity"/>
    <property type="evidence" value="ECO:0007669"/>
    <property type="project" value="InterPro"/>
</dbReference>
<gene>
    <name evidence="4" type="ORF">CEY11_19255</name>
</gene>
<dbReference type="EMBL" id="NJIH01000011">
    <property type="protein sequence ID" value="OWT56170.1"/>
    <property type="molecule type" value="Genomic_DNA"/>
</dbReference>
<protein>
    <recommendedName>
        <fullName evidence="6">2-methylcitrate dehydratase</fullName>
    </recommendedName>
</protein>
<dbReference type="InterPro" id="IPR042188">
    <property type="entry name" value="MmgE/PrpD_sf_2"/>
</dbReference>
<dbReference type="InterPro" id="IPR036148">
    <property type="entry name" value="MmgE/PrpD_sf"/>
</dbReference>
<keyword evidence="5" id="KW-1185">Reference proteome</keyword>
<dbReference type="Gene3D" id="3.30.1330.120">
    <property type="entry name" value="2-methylcitrate dehydratase PrpD"/>
    <property type="match status" value="1"/>
</dbReference>
<sequence length="442" mass="47521">MSYSDTIAARAAGLQFEDIPEQVLAKLKTCMLYGMVMAASAGARDELETAVLCSNAAPGPARTLVSNLERSAADAAYINAFRMCSRGQNDTYSEAYAHPGCIIIPVVLALAQQQSATGKQVLTAMAAGYEVLAMVAAGHADAVVGRRFRATSVFGVFASAAAAARMLDLDAAQTANALGLATQHSAGTMQCWLEGTPEWRIQVANAARAGVICAELAKRGYPAARHSFEGSSGFFRTFAGSEAANEPTWAWRTPQVIFKPLPGCLINQAPLYLLLGLQRKHAFGAADVDRVEVWLAERNAAYPGIDRHGPFETPTGAIMSCPFMMAVGLRNRTLRIQDFGTLYGAGEIHTLAERVSVAGLQGLPDWGARVRVSLQSGTAYEDEITELSRFAFDWQEADAILSGMADEWPWQDGAARYEQLKHCVRELDKAPTIEALVSVLRP</sequence>
<comment type="similarity">
    <text evidence="1">Belongs to the PrpD family.</text>
</comment>
<dbReference type="Proteomes" id="UP000214603">
    <property type="component" value="Unassembled WGS sequence"/>
</dbReference>
<reference evidence="5" key="1">
    <citation type="submission" date="2017-06" db="EMBL/GenBank/DDBJ databases">
        <title>Herbaspirillum phytohormonus sp. nov., isolated from the root nodule of Robinia pseudoacacia in lead-zinc mine.</title>
        <authorList>
            <person name="Fan M."/>
            <person name="Lin Y."/>
        </authorList>
    </citation>
    <scope>NUCLEOTIDE SEQUENCE [LARGE SCALE GENOMIC DNA]</scope>
    <source>
        <strain evidence="5">SC-089</strain>
    </source>
</reference>
<dbReference type="InterPro" id="IPR045336">
    <property type="entry name" value="MmgE_PrpD_N"/>
</dbReference>
<feature type="domain" description="MmgE/PrpD N-terminal" evidence="2">
    <location>
        <begin position="6"/>
        <end position="243"/>
    </location>
</feature>
<dbReference type="InterPro" id="IPR045337">
    <property type="entry name" value="MmgE_PrpD_C"/>
</dbReference>
<dbReference type="Pfam" id="PF03972">
    <property type="entry name" value="MmgE_PrpD_N"/>
    <property type="match status" value="1"/>
</dbReference>
<dbReference type="PANTHER" id="PTHR16943:SF8">
    <property type="entry name" value="2-METHYLCITRATE DEHYDRATASE"/>
    <property type="match status" value="1"/>
</dbReference>